<gene>
    <name evidence="1" type="ORF">SAMN03080602_01859</name>
</gene>
<reference evidence="2" key="1">
    <citation type="submission" date="2017-04" db="EMBL/GenBank/DDBJ databases">
        <authorList>
            <person name="Varghese N."/>
            <person name="Submissions S."/>
        </authorList>
    </citation>
    <scope>NUCLEOTIDE SEQUENCE [LARGE SCALE GENOMIC DNA]</scope>
    <source>
        <strain evidence="2">DSM 19835</strain>
    </source>
</reference>
<dbReference type="EMBL" id="FXAO01000003">
    <property type="protein sequence ID" value="SMG27420.1"/>
    <property type="molecule type" value="Genomic_DNA"/>
</dbReference>
<dbReference type="Proteomes" id="UP000193420">
    <property type="component" value="Unassembled WGS sequence"/>
</dbReference>
<protein>
    <recommendedName>
        <fullName evidence="3">Lumazine-binding</fullName>
    </recommendedName>
</protein>
<proteinExistence type="predicted"/>
<dbReference type="InterPro" id="IPR032710">
    <property type="entry name" value="NTF2-like_dom_sf"/>
</dbReference>
<dbReference type="SUPFAM" id="SSF54427">
    <property type="entry name" value="NTF2-like"/>
    <property type="match status" value="1"/>
</dbReference>
<dbReference type="STRING" id="188872.SAMN03080602_01859"/>
<name>A0A1X7JHA2_9FLAO</name>
<evidence type="ECO:0008006" key="3">
    <source>
        <dbReference type="Google" id="ProtNLM"/>
    </source>
</evidence>
<evidence type="ECO:0000313" key="2">
    <source>
        <dbReference type="Proteomes" id="UP000193420"/>
    </source>
</evidence>
<dbReference type="RefSeq" id="WP_085498293.1">
    <property type="nucleotide sequence ID" value="NZ_FXAO01000003.1"/>
</dbReference>
<dbReference type="Gene3D" id="3.10.450.50">
    <property type="match status" value="1"/>
</dbReference>
<evidence type="ECO:0000313" key="1">
    <source>
        <dbReference type="EMBL" id="SMG27420.1"/>
    </source>
</evidence>
<organism evidence="1 2">
    <name type="scientific">Arenibacter troitsensis</name>
    <dbReference type="NCBI Taxonomy" id="188872"/>
    <lineage>
        <taxon>Bacteria</taxon>
        <taxon>Pseudomonadati</taxon>
        <taxon>Bacteroidota</taxon>
        <taxon>Flavobacteriia</taxon>
        <taxon>Flavobacteriales</taxon>
        <taxon>Flavobacteriaceae</taxon>
        <taxon>Arenibacter</taxon>
    </lineage>
</organism>
<keyword evidence="2" id="KW-1185">Reference proteome</keyword>
<sequence>MHNTKLFILTLLMAFHLGNAQNNEEKMVKRTIEAFFDAFHQQDSMAIRETVSKDIVLQTIGKDADGREVVKTDDFNHFLKSIVAIPATTKFEEKIMSYNIQIDGAMANAWTNYEFWVNDSFSHCGVNSFQLFNDQGSWKIIYLIDTRRKEGCD</sequence>
<accession>A0A1X7JHA2</accession>
<dbReference type="AlphaFoldDB" id="A0A1X7JHA2"/>